<protein>
    <submittedName>
        <fullName evidence="1">Uncharacterized protein</fullName>
    </submittedName>
</protein>
<reference evidence="2" key="1">
    <citation type="journal article" date="2020" name="Nat. Commun.">
        <title>Genome assembly of wild tea tree DASZ reveals pedigree and selection history of tea varieties.</title>
        <authorList>
            <person name="Zhang W."/>
            <person name="Zhang Y."/>
            <person name="Qiu H."/>
            <person name="Guo Y."/>
            <person name="Wan H."/>
            <person name="Zhang X."/>
            <person name="Scossa F."/>
            <person name="Alseekh S."/>
            <person name="Zhang Q."/>
            <person name="Wang P."/>
            <person name="Xu L."/>
            <person name="Schmidt M.H."/>
            <person name="Jia X."/>
            <person name="Li D."/>
            <person name="Zhu A."/>
            <person name="Guo F."/>
            <person name="Chen W."/>
            <person name="Ni D."/>
            <person name="Usadel B."/>
            <person name="Fernie A.R."/>
            <person name="Wen W."/>
        </authorList>
    </citation>
    <scope>NUCLEOTIDE SEQUENCE [LARGE SCALE GENOMIC DNA]</scope>
    <source>
        <strain evidence="2">cv. G240</strain>
    </source>
</reference>
<keyword evidence="2" id="KW-1185">Reference proteome</keyword>
<dbReference type="EMBL" id="JACBKZ010000014">
    <property type="protein sequence ID" value="KAF5931573.1"/>
    <property type="molecule type" value="Genomic_DNA"/>
</dbReference>
<comment type="caution">
    <text evidence="1">The sequence shown here is derived from an EMBL/GenBank/DDBJ whole genome shotgun (WGS) entry which is preliminary data.</text>
</comment>
<dbReference type="AlphaFoldDB" id="A0A7J7FT55"/>
<dbReference type="Proteomes" id="UP000593564">
    <property type="component" value="Unassembled WGS sequence"/>
</dbReference>
<proteinExistence type="predicted"/>
<reference evidence="1 2" key="2">
    <citation type="submission" date="2020-07" db="EMBL/GenBank/DDBJ databases">
        <title>Genome assembly of wild tea tree DASZ reveals pedigree and selection history of tea varieties.</title>
        <authorList>
            <person name="Zhang W."/>
        </authorList>
    </citation>
    <scope>NUCLEOTIDE SEQUENCE [LARGE SCALE GENOMIC DNA]</scope>
    <source>
        <strain evidence="2">cv. G240</strain>
        <tissue evidence="1">Leaf</tissue>
    </source>
</reference>
<sequence>MNLKFLEVFIVAHNNLSGKLLDKKHNLGPLKQAVMKEIHLFVDCHWRKIAQPSLICHTRQQQHPQTKLRENERTCGLTFSGPPRRKPMPHAKGHVSVITKVASAREIRYERGRLINSWVNYTYYP</sequence>
<accession>A0A7J7FT55</accession>
<gene>
    <name evidence="1" type="ORF">HYC85_027744</name>
</gene>
<organism evidence="1 2">
    <name type="scientific">Camellia sinensis</name>
    <name type="common">Tea plant</name>
    <name type="synonym">Thea sinensis</name>
    <dbReference type="NCBI Taxonomy" id="4442"/>
    <lineage>
        <taxon>Eukaryota</taxon>
        <taxon>Viridiplantae</taxon>
        <taxon>Streptophyta</taxon>
        <taxon>Embryophyta</taxon>
        <taxon>Tracheophyta</taxon>
        <taxon>Spermatophyta</taxon>
        <taxon>Magnoliopsida</taxon>
        <taxon>eudicotyledons</taxon>
        <taxon>Gunneridae</taxon>
        <taxon>Pentapetalae</taxon>
        <taxon>asterids</taxon>
        <taxon>Ericales</taxon>
        <taxon>Theaceae</taxon>
        <taxon>Camellia</taxon>
    </lineage>
</organism>
<evidence type="ECO:0000313" key="1">
    <source>
        <dbReference type="EMBL" id="KAF5931573.1"/>
    </source>
</evidence>
<evidence type="ECO:0000313" key="2">
    <source>
        <dbReference type="Proteomes" id="UP000593564"/>
    </source>
</evidence>
<name>A0A7J7FT55_CAMSI</name>